<dbReference type="PANTHER" id="PTHR45228:SF5">
    <property type="entry name" value="CYCLIC DI-GMP PHOSPHODIESTERASE VC_1348-RELATED"/>
    <property type="match status" value="1"/>
</dbReference>
<reference evidence="4" key="1">
    <citation type="submission" date="2017-10" db="EMBL/GenBank/DDBJ databases">
        <title>Massilia psychrophilum sp. nov., a novel purple-pigmented bacterium isolated from Tianshan glacier, Xinjiang Municipality, China.</title>
        <authorList>
            <person name="Wang H."/>
        </authorList>
    </citation>
    <scope>NUCLEOTIDE SEQUENCE [LARGE SCALE GENOMIC DNA]</scope>
    <source>
        <strain evidence="4">B2</strain>
    </source>
</reference>
<feature type="domain" description="Response regulatory" evidence="2">
    <location>
        <begin position="6"/>
        <end position="122"/>
    </location>
</feature>
<evidence type="ECO:0000259" key="2">
    <source>
        <dbReference type="PROSITE" id="PS50110"/>
    </source>
</evidence>
<gene>
    <name evidence="4" type="ORF">CR152_13575</name>
</gene>
<dbReference type="Pfam" id="PF13487">
    <property type="entry name" value="HD_5"/>
    <property type="match status" value="1"/>
</dbReference>
<dbReference type="InterPro" id="IPR052020">
    <property type="entry name" value="Cyclic_di-GMP/3'3'-cGAMP_PDE"/>
</dbReference>
<dbReference type="Gene3D" id="3.40.50.2300">
    <property type="match status" value="1"/>
</dbReference>
<evidence type="ECO:0000256" key="1">
    <source>
        <dbReference type="PROSITE-ProRule" id="PRU00169"/>
    </source>
</evidence>
<dbReference type="Gene3D" id="1.10.3210.10">
    <property type="entry name" value="Hypothetical protein af1432"/>
    <property type="match status" value="1"/>
</dbReference>
<evidence type="ECO:0000259" key="3">
    <source>
        <dbReference type="PROSITE" id="PS51832"/>
    </source>
</evidence>
<dbReference type="InterPro" id="IPR001789">
    <property type="entry name" value="Sig_transdc_resp-reg_receiver"/>
</dbReference>
<dbReference type="Pfam" id="PF00072">
    <property type="entry name" value="Response_reg"/>
    <property type="match status" value="1"/>
</dbReference>
<organism evidence="4 5">
    <name type="scientific">Massilia violaceinigra</name>
    <dbReference type="NCBI Taxonomy" id="2045208"/>
    <lineage>
        <taxon>Bacteria</taxon>
        <taxon>Pseudomonadati</taxon>
        <taxon>Pseudomonadota</taxon>
        <taxon>Betaproteobacteria</taxon>
        <taxon>Burkholderiales</taxon>
        <taxon>Oxalobacteraceae</taxon>
        <taxon>Telluria group</taxon>
        <taxon>Massilia</taxon>
    </lineage>
</organism>
<dbReference type="CDD" id="cd00077">
    <property type="entry name" value="HDc"/>
    <property type="match status" value="1"/>
</dbReference>
<name>A0A2D2DV67_9BURK</name>
<dbReference type="SUPFAM" id="SSF52172">
    <property type="entry name" value="CheY-like"/>
    <property type="match status" value="1"/>
</dbReference>
<dbReference type="InterPro" id="IPR037522">
    <property type="entry name" value="HD_GYP_dom"/>
</dbReference>
<dbReference type="PANTHER" id="PTHR45228">
    <property type="entry name" value="CYCLIC DI-GMP PHOSPHODIESTERASE TM_0186-RELATED"/>
    <property type="match status" value="1"/>
</dbReference>
<dbReference type="EMBL" id="CP024608">
    <property type="protein sequence ID" value="ATQ78880.1"/>
    <property type="molecule type" value="Genomic_DNA"/>
</dbReference>
<dbReference type="PROSITE" id="PS51832">
    <property type="entry name" value="HD_GYP"/>
    <property type="match status" value="1"/>
</dbReference>
<dbReference type="GO" id="GO:0008081">
    <property type="term" value="F:phosphoric diester hydrolase activity"/>
    <property type="evidence" value="ECO:0007669"/>
    <property type="project" value="UniProtKB-ARBA"/>
</dbReference>
<dbReference type="InterPro" id="IPR003607">
    <property type="entry name" value="HD/PDEase_dom"/>
</dbReference>
<protein>
    <submittedName>
        <fullName evidence="4">Two-component system response regulator</fullName>
    </submittedName>
</protein>
<dbReference type="SUPFAM" id="SSF109604">
    <property type="entry name" value="HD-domain/PDEase-like"/>
    <property type="match status" value="1"/>
</dbReference>
<dbReference type="SMART" id="SM00448">
    <property type="entry name" value="REC"/>
    <property type="match status" value="1"/>
</dbReference>
<dbReference type="KEGG" id="mass:CR152_13575"/>
<feature type="domain" description="HD-GYP" evidence="3">
    <location>
        <begin position="149"/>
        <end position="360"/>
    </location>
</feature>
<dbReference type="Proteomes" id="UP000229897">
    <property type="component" value="Chromosome"/>
</dbReference>
<dbReference type="InterPro" id="IPR011006">
    <property type="entry name" value="CheY-like_superfamily"/>
</dbReference>
<proteinExistence type="predicted"/>
<comment type="caution">
    <text evidence="1">Lacks conserved residue(s) required for the propagation of feature annotation.</text>
</comment>
<dbReference type="GO" id="GO:0000160">
    <property type="term" value="P:phosphorelay signal transduction system"/>
    <property type="evidence" value="ECO:0007669"/>
    <property type="project" value="InterPro"/>
</dbReference>
<evidence type="ECO:0000313" key="5">
    <source>
        <dbReference type="Proteomes" id="UP000229897"/>
    </source>
</evidence>
<dbReference type="AlphaFoldDB" id="A0A2D2DV67"/>
<dbReference type="SMART" id="SM00471">
    <property type="entry name" value="HDc"/>
    <property type="match status" value="1"/>
</dbReference>
<evidence type="ECO:0000313" key="4">
    <source>
        <dbReference type="EMBL" id="ATQ78880.1"/>
    </source>
</evidence>
<dbReference type="PROSITE" id="PS50110">
    <property type="entry name" value="RESPONSE_REGULATORY"/>
    <property type="match status" value="1"/>
</dbReference>
<sequence length="367" mass="40131">MNFKASILIVDGVSDNLVLMEELLQERYHVRLARSGEDGLRIAQQAPRPDLIVLGGALADADSMRVFQGLKCQVLSAETPVIMLVPEGDAQLEERAWRDGVADVVQLPFTAGALLARVATQLRLRAAGAMLRDQHRHFEHLVSERVRDAGLMQDATVLAMAVLAESRDPGVGQHLLRTQHYVMALACELRFVSACTAELTNENITLLHKAAPLHDIGKVGVPDAVLFKPGKLSDSEFELMKLHTVYGRDAIAGVERTLGGSNGFLRYAREIAYSHQEKWDGSGYPEGLAGDAIPLSARLMAVADVYDALITARAYRPAFTHETAVELIRQGRGEHFDPDVVDAMLAIEERFKAIAAEFPPPEPGSEL</sequence>
<accession>A0A2D2DV67</accession>
<dbReference type="OrthoDB" id="9763857at2"/>
<keyword evidence="5" id="KW-1185">Reference proteome</keyword>